<dbReference type="EMBL" id="BGPR01040111">
    <property type="protein sequence ID" value="GBO16176.1"/>
    <property type="molecule type" value="Genomic_DNA"/>
</dbReference>
<dbReference type="AlphaFoldDB" id="A0A4Y2UWQ0"/>
<protein>
    <submittedName>
        <fullName evidence="1">Uncharacterized protein</fullName>
    </submittedName>
</protein>
<evidence type="ECO:0000313" key="1">
    <source>
        <dbReference type="EMBL" id="GBO16176.1"/>
    </source>
</evidence>
<sequence length="106" mass="12244">MTPYEPGSLPEGRSGLVVRFRLRVRRFPSSNPYSRRICGTENPPYISEPVATQIRFRGSNVLSPLWCGSLERGCQLRCRPRHLIAVQNYEVRLKIVVVLHQNRKLL</sequence>
<proteinExistence type="predicted"/>
<keyword evidence="2" id="KW-1185">Reference proteome</keyword>
<reference evidence="1 2" key="1">
    <citation type="journal article" date="2019" name="Sci. Rep.">
        <title>Orb-weaving spider Araneus ventricosus genome elucidates the spidroin gene catalogue.</title>
        <authorList>
            <person name="Kono N."/>
            <person name="Nakamura H."/>
            <person name="Ohtoshi R."/>
            <person name="Moran D.A.P."/>
            <person name="Shinohara A."/>
            <person name="Yoshida Y."/>
            <person name="Fujiwara M."/>
            <person name="Mori M."/>
            <person name="Tomita M."/>
            <person name="Arakawa K."/>
        </authorList>
    </citation>
    <scope>NUCLEOTIDE SEQUENCE [LARGE SCALE GENOMIC DNA]</scope>
</reference>
<evidence type="ECO:0000313" key="2">
    <source>
        <dbReference type="Proteomes" id="UP000499080"/>
    </source>
</evidence>
<name>A0A4Y2UWQ0_ARAVE</name>
<comment type="caution">
    <text evidence="1">The sequence shown here is derived from an EMBL/GenBank/DDBJ whole genome shotgun (WGS) entry which is preliminary data.</text>
</comment>
<dbReference type="Proteomes" id="UP000499080">
    <property type="component" value="Unassembled WGS sequence"/>
</dbReference>
<accession>A0A4Y2UWQ0</accession>
<gene>
    <name evidence="1" type="ORF">AVEN_214748_1</name>
</gene>
<organism evidence="1 2">
    <name type="scientific">Araneus ventricosus</name>
    <name type="common">Orbweaver spider</name>
    <name type="synonym">Epeira ventricosa</name>
    <dbReference type="NCBI Taxonomy" id="182803"/>
    <lineage>
        <taxon>Eukaryota</taxon>
        <taxon>Metazoa</taxon>
        <taxon>Ecdysozoa</taxon>
        <taxon>Arthropoda</taxon>
        <taxon>Chelicerata</taxon>
        <taxon>Arachnida</taxon>
        <taxon>Araneae</taxon>
        <taxon>Araneomorphae</taxon>
        <taxon>Entelegynae</taxon>
        <taxon>Araneoidea</taxon>
        <taxon>Araneidae</taxon>
        <taxon>Araneus</taxon>
    </lineage>
</organism>